<feature type="compositionally biased region" description="Basic residues" evidence="1">
    <location>
        <begin position="1"/>
        <end position="14"/>
    </location>
</feature>
<organism evidence="2 3">
    <name type="scientific">Mycena metata</name>
    <dbReference type="NCBI Taxonomy" id="1033252"/>
    <lineage>
        <taxon>Eukaryota</taxon>
        <taxon>Fungi</taxon>
        <taxon>Dikarya</taxon>
        <taxon>Basidiomycota</taxon>
        <taxon>Agaricomycotina</taxon>
        <taxon>Agaricomycetes</taxon>
        <taxon>Agaricomycetidae</taxon>
        <taxon>Agaricales</taxon>
        <taxon>Marasmiineae</taxon>
        <taxon>Mycenaceae</taxon>
        <taxon>Mycena</taxon>
    </lineage>
</organism>
<dbReference type="AlphaFoldDB" id="A0AAD7DTA0"/>
<evidence type="ECO:0000313" key="2">
    <source>
        <dbReference type="EMBL" id="KAJ7698530.1"/>
    </source>
</evidence>
<evidence type="ECO:0000313" key="3">
    <source>
        <dbReference type="Proteomes" id="UP001215598"/>
    </source>
</evidence>
<sequence length="304" mass="33132">MNGGRRRRRRRRSASRMMPFGTGSRPARSSPRRLGPYTATPPSSPSAGRRRVQGVWMVGRRSEAEAARMVSHMMPFRTGSCSRIYGGMNLAHIIMRVVLVAVRSRPPWGAWIRAMTFVMFPAAVECRLCACPPRCLILPPPPSLSSCVIAPSHAIHLSTEARPVGRRLRTFGEGNRAWAPRRRRRRRHEWERARDAEGRVEVALVGSHRRCEASAVGGVGAGSTIAALAPRQHNVLASPADVHVRRPPPASKPSTPAPGHASSSSGPALPYRMLYAVPRGGDIRHAAGPVRLLIFFISLVLGGG</sequence>
<feature type="compositionally biased region" description="Low complexity" evidence="1">
    <location>
        <begin position="252"/>
        <end position="266"/>
    </location>
</feature>
<dbReference type="Proteomes" id="UP001215598">
    <property type="component" value="Unassembled WGS sequence"/>
</dbReference>
<evidence type="ECO:0000256" key="1">
    <source>
        <dbReference type="SAM" id="MobiDB-lite"/>
    </source>
</evidence>
<feature type="region of interest" description="Disordered" evidence="1">
    <location>
        <begin position="1"/>
        <end position="52"/>
    </location>
</feature>
<comment type="caution">
    <text evidence="2">The sequence shown here is derived from an EMBL/GenBank/DDBJ whole genome shotgun (WGS) entry which is preliminary data.</text>
</comment>
<proteinExistence type="predicted"/>
<gene>
    <name evidence="2" type="ORF">B0H16DRAFT_792733</name>
</gene>
<reference evidence="2" key="1">
    <citation type="submission" date="2023-03" db="EMBL/GenBank/DDBJ databases">
        <title>Massive genome expansion in bonnet fungi (Mycena s.s.) driven by repeated elements and novel gene families across ecological guilds.</title>
        <authorList>
            <consortium name="Lawrence Berkeley National Laboratory"/>
            <person name="Harder C.B."/>
            <person name="Miyauchi S."/>
            <person name="Viragh M."/>
            <person name="Kuo A."/>
            <person name="Thoen E."/>
            <person name="Andreopoulos B."/>
            <person name="Lu D."/>
            <person name="Skrede I."/>
            <person name="Drula E."/>
            <person name="Henrissat B."/>
            <person name="Morin E."/>
            <person name="Kohler A."/>
            <person name="Barry K."/>
            <person name="LaButti K."/>
            <person name="Morin E."/>
            <person name="Salamov A."/>
            <person name="Lipzen A."/>
            <person name="Mereny Z."/>
            <person name="Hegedus B."/>
            <person name="Baldrian P."/>
            <person name="Stursova M."/>
            <person name="Weitz H."/>
            <person name="Taylor A."/>
            <person name="Grigoriev I.V."/>
            <person name="Nagy L.G."/>
            <person name="Martin F."/>
            <person name="Kauserud H."/>
        </authorList>
    </citation>
    <scope>NUCLEOTIDE SEQUENCE</scope>
    <source>
        <strain evidence="2">CBHHK182m</strain>
    </source>
</reference>
<name>A0AAD7DTA0_9AGAR</name>
<accession>A0AAD7DTA0</accession>
<dbReference type="EMBL" id="JARKIB010000586">
    <property type="protein sequence ID" value="KAJ7698530.1"/>
    <property type="molecule type" value="Genomic_DNA"/>
</dbReference>
<keyword evidence="3" id="KW-1185">Reference proteome</keyword>
<feature type="region of interest" description="Disordered" evidence="1">
    <location>
        <begin position="239"/>
        <end position="266"/>
    </location>
</feature>
<protein>
    <submittedName>
        <fullName evidence="2">Uncharacterized protein</fullName>
    </submittedName>
</protein>